<feature type="transmembrane region" description="Helical" evidence="1">
    <location>
        <begin position="6"/>
        <end position="25"/>
    </location>
</feature>
<evidence type="ECO:0008006" key="4">
    <source>
        <dbReference type="Google" id="ProtNLM"/>
    </source>
</evidence>
<gene>
    <name evidence="2" type="ORF">L1F29_10755</name>
</gene>
<organism evidence="2 3">
    <name type="scientific">Paenibacillus spongiae</name>
    <dbReference type="NCBI Taxonomy" id="2909671"/>
    <lineage>
        <taxon>Bacteria</taxon>
        <taxon>Bacillati</taxon>
        <taxon>Bacillota</taxon>
        <taxon>Bacilli</taxon>
        <taxon>Bacillales</taxon>
        <taxon>Paenibacillaceae</taxon>
        <taxon>Paenibacillus</taxon>
    </lineage>
</organism>
<feature type="transmembrane region" description="Helical" evidence="1">
    <location>
        <begin position="46"/>
        <end position="67"/>
    </location>
</feature>
<proteinExistence type="predicted"/>
<keyword evidence="1" id="KW-0812">Transmembrane</keyword>
<evidence type="ECO:0000313" key="2">
    <source>
        <dbReference type="EMBL" id="UVI32256.1"/>
    </source>
</evidence>
<sequence length="73" mass="8641">MYWQQIWFVLNMIFVALLIMFMFNHRSVTMARQEQDVQRLRSATRMRGIVGILTIVAFIAMITSFLINMRVNG</sequence>
<name>A0ABY5SE61_9BACL</name>
<keyword evidence="1" id="KW-0472">Membrane</keyword>
<dbReference type="EMBL" id="CP091430">
    <property type="protein sequence ID" value="UVI32256.1"/>
    <property type="molecule type" value="Genomic_DNA"/>
</dbReference>
<keyword evidence="1" id="KW-1133">Transmembrane helix</keyword>
<keyword evidence="3" id="KW-1185">Reference proteome</keyword>
<accession>A0ABY5SE61</accession>
<evidence type="ECO:0000256" key="1">
    <source>
        <dbReference type="SAM" id="Phobius"/>
    </source>
</evidence>
<protein>
    <recommendedName>
        <fullName evidence="4">DUF2909 domain-containing protein</fullName>
    </recommendedName>
</protein>
<evidence type="ECO:0000313" key="3">
    <source>
        <dbReference type="Proteomes" id="UP001057877"/>
    </source>
</evidence>
<dbReference type="RefSeq" id="WP_258388313.1">
    <property type="nucleotide sequence ID" value="NZ_CP091430.1"/>
</dbReference>
<dbReference type="Proteomes" id="UP001057877">
    <property type="component" value="Chromosome"/>
</dbReference>
<reference evidence="2" key="1">
    <citation type="submission" date="2022-01" db="EMBL/GenBank/DDBJ databases">
        <title>Paenibacillus spongiae sp. nov., isolated from marine sponge.</title>
        <authorList>
            <person name="Li Z."/>
            <person name="Zhang M."/>
        </authorList>
    </citation>
    <scope>NUCLEOTIDE SEQUENCE</scope>
    <source>
        <strain evidence="2">PHS-Z3</strain>
    </source>
</reference>